<dbReference type="PANTHER" id="PTHR48111">
    <property type="entry name" value="REGULATOR OF RPOS"/>
    <property type="match status" value="1"/>
</dbReference>
<dbReference type="Gene3D" id="3.40.50.2300">
    <property type="match status" value="1"/>
</dbReference>
<dbReference type="SMART" id="SM00850">
    <property type="entry name" value="LytTR"/>
    <property type="match status" value="1"/>
</dbReference>
<feature type="modified residue" description="4-aspartylphosphate" evidence="2">
    <location>
        <position position="55"/>
    </location>
</feature>
<evidence type="ECO:0000313" key="4">
    <source>
        <dbReference type="EMBL" id="THU39849.1"/>
    </source>
</evidence>
<dbReference type="Pfam" id="PF00072">
    <property type="entry name" value="Response_reg"/>
    <property type="match status" value="1"/>
</dbReference>
<accession>A0A4S8HYF1</accession>
<name>A0A4S8HYF1_9BACT</name>
<dbReference type="InterPro" id="IPR039420">
    <property type="entry name" value="WalR-like"/>
</dbReference>
<dbReference type="RefSeq" id="WP_136576605.1">
    <property type="nucleotide sequence ID" value="NZ_STFF01000002.1"/>
</dbReference>
<dbReference type="SUPFAM" id="SSF52172">
    <property type="entry name" value="CheY-like"/>
    <property type="match status" value="1"/>
</dbReference>
<feature type="domain" description="Response regulatory" evidence="3">
    <location>
        <begin position="2"/>
        <end position="115"/>
    </location>
</feature>
<proteinExistence type="predicted"/>
<dbReference type="OrthoDB" id="2168082at2"/>
<organism evidence="4 5">
    <name type="scientific">Niastella caeni</name>
    <dbReference type="NCBI Taxonomy" id="2569763"/>
    <lineage>
        <taxon>Bacteria</taxon>
        <taxon>Pseudomonadati</taxon>
        <taxon>Bacteroidota</taxon>
        <taxon>Chitinophagia</taxon>
        <taxon>Chitinophagales</taxon>
        <taxon>Chitinophagaceae</taxon>
        <taxon>Niastella</taxon>
    </lineage>
</organism>
<dbReference type="SMART" id="SM00448">
    <property type="entry name" value="REC"/>
    <property type="match status" value="1"/>
</dbReference>
<evidence type="ECO:0000256" key="2">
    <source>
        <dbReference type="PROSITE-ProRule" id="PRU00169"/>
    </source>
</evidence>
<dbReference type="InterPro" id="IPR001789">
    <property type="entry name" value="Sig_transdc_resp-reg_receiver"/>
</dbReference>
<comment type="caution">
    <text evidence="4">The sequence shown here is derived from an EMBL/GenBank/DDBJ whole genome shotgun (WGS) entry which is preliminary data.</text>
</comment>
<dbReference type="AlphaFoldDB" id="A0A4S8HYF1"/>
<dbReference type="GO" id="GO:0006355">
    <property type="term" value="P:regulation of DNA-templated transcription"/>
    <property type="evidence" value="ECO:0007669"/>
    <property type="project" value="TreeGrafter"/>
</dbReference>
<gene>
    <name evidence="4" type="ORF">FAM09_08100</name>
</gene>
<dbReference type="Proteomes" id="UP000306918">
    <property type="component" value="Unassembled WGS sequence"/>
</dbReference>
<dbReference type="PROSITE" id="PS50110">
    <property type="entry name" value="RESPONSE_REGULATORY"/>
    <property type="match status" value="1"/>
</dbReference>
<keyword evidence="2" id="KW-0597">Phosphoprotein</keyword>
<keyword evidence="5" id="KW-1185">Reference proteome</keyword>
<dbReference type="GO" id="GO:0000156">
    <property type="term" value="F:phosphorelay response regulator activity"/>
    <property type="evidence" value="ECO:0007669"/>
    <property type="project" value="TreeGrafter"/>
</dbReference>
<keyword evidence="1" id="KW-0238">DNA-binding</keyword>
<reference evidence="4 5" key="1">
    <citation type="submission" date="2019-04" db="EMBL/GenBank/DDBJ databases">
        <title>Niastella caeni sp. nov., isolated from activated sludge.</title>
        <authorList>
            <person name="Sheng M."/>
        </authorList>
    </citation>
    <scope>NUCLEOTIDE SEQUENCE [LARGE SCALE GENOMIC DNA]</scope>
    <source>
        <strain evidence="4 5">HX-2-15</strain>
    </source>
</reference>
<dbReference type="EMBL" id="STFF01000002">
    <property type="protein sequence ID" value="THU39849.1"/>
    <property type="molecule type" value="Genomic_DNA"/>
</dbReference>
<dbReference type="InterPro" id="IPR007492">
    <property type="entry name" value="LytTR_DNA-bd_dom"/>
</dbReference>
<evidence type="ECO:0000313" key="5">
    <source>
        <dbReference type="Proteomes" id="UP000306918"/>
    </source>
</evidence>
<dbReference type="GO" id="GO:0000976">
    <property type="term" value="F:transcription cis-regulatory region binding"/>
    <property type="evidence" value="ECO:0007669"/>
    <property type="project" value="TreeGrafter"/>
</dbReference>
<dbReference type="GO" id="GO:0005829">
    <property type="term" value="C:cytosol"/>
    <property type="evidence" value="ECO:0007669"/>
    <property type="project" value="TreeGrafter"/>
</dbReference>
<dbReference type="PANTHER" id="PTHR48111:SF69">
    <property type="entry name" value="RESPONSE REGULATOR RECEIVER"/>
    <property type="match status" value="1"/>
</dbReference>
<protein>
    <submittedName>
        <fullName evidence="4">Response regulator transcription factor</fullName>
    </submittedName>
</protein>
<evidence type="ECO:0000256" key="1">
    <source>
        <dbReference type="ARBA" id="ARBA00023125"/>
    </source>
</evidence>
<dbReference type="Pfam" id="PF04397">
    <property type="entry name" value="LytTR"/>
    <property type="match status" value="1"/>
</dbReference>
<sequence length="255" mass="29371">MNILIVEDEPYAAKQLKQIVSACRPGVCFVPEIDNVEDAVHYLRSGQAIDLIFMDIHLADGQAFEIFESVQTFVPIIFTTAYDQYAIRAFKVNSVDYLLKPVSKENVEAALAKFERQYQSNHPIPGIDYIKLLHSLISNNKVYKENFLVPFKDKLLPVSVKEFAWFEIKNGVVIGTKFDKTNLVLEERSLEELAQIINPQQFYRANRQYLINRMAVKEVAQYFNGKLLAVLLPSPPQSIVISREKTYQFKEWMKG</sequence>
<dbReference type="InterPro" id="IPR011006">
    <property type="entry name" value="CheY-like_superfamily"/>
</dbReference>
<dbReference type="GO" id="GO:0032993">
    <property type="term" value="C:protein-DNA complex"/>
    <property type="evidence" value="ECO:0007669"/>
    <property type="project" value="TreeGrafter"/>
</dbReference>
<dbReference type="Gene3D" id="2.40.50.1020">
    <property type="entry name" value="LytTr DNA-binding domain"/>
    <property type="match status" value="1"/>
</dbReference>
<evidence type="ECO:0000259" key="3">
    <source>
        <dbReference type="PROSITE" id="PS50110"/>
    </source>
</evidence>